<feature type="region of interest" description="Disordered" evidence="1">
    <location>
        <begin position="1"/>
        <end position="27"/>
    </location>
</feature>
<evidence type="ECO:0000256" key="1">
    <source>
        <dbReference type="SAM" id="MobiDB-lite"/>
    </source>
</evidence>
<organism evidence="2 3">
    <name type="scientific">Austropuccinia psidii MF-1</name>
    <dbReference type="NCBI Taxonomy" id="1389203"/>
    <lineage>
        <taxon>Eukaryota</taxon>
        <taxon>Fungi</taxon>
        <taxon>Dikarya</taxon>
        <taxon>Basidiomycota</taxon>
        <taxon>Pucciniomycotina</taxon>
        <taxon>Pucciniomycetes</taxon>
        <taxon>Pucciniales</taxon>
        <taxon>Sphaerophragmiaceae</taxon>
        <taxon>Austropuccinia</taxon>
    </lineage>
</organism>
<dbReference type="AlphaFoldDB" id="A0A9Q3E0Y3"/>
<gene>
    <name evidence="2" type="ORF">O181_048997</name>
</gene>
<dbReference type="Proteomes" id="UP000765509">
    <property type="component" value="Unassembled WGS sequence"/>
</dbReference>
<name>A0A9Q3E0Y3_9BASI</name>
<protein>
    <submittedName>
        <fullName evidence="2">Uncharacterized protein</fullName>
    </submittedName>
</protein>
<dbReference type="EMBL" id="AVOT02020860">
    <property type="protein sequence ID" value="MBW0509282.1"/>
    <property type="molecule type" value="Genomic_DNA"/>
</dbReference>
<evidence type="ECO:0000313" key="2">
    <source>
        <dbReference type="EMBL" id="MBW0509282.1"/>
    </source>
</evidence>
<comment type="caution">
    <text evidence="2">The sequence shown here is derived from an EMBL/GenBank/DDBJ whole genome shotgun (WGS) entry which is preliminary data.</text>
</comment>
<sequence length="79" mass="8510">MLKVSSNLMDPSSSNSLSKENVGDEGQNNVGDCILIWGEEGSSAHLKAEDKAEDLKAKGLLGSEFKEDELSKLINEKNS</sequence>
<reference evidence="2" key="1">
    <citation type="submission" date="2021-03" db="EMBL/GenBank/DDBJ databases">
        <title>Draft genome sequence of rust myrtle Austropuccinia psidii MF-1, a brazilian biotype.</title>
        <authorList>
            <person name="Quecine M.C."/>
            <person name="Pachon D.M.R."/>
            <person name="Bonatelli M.L."/>
            <person name="Correr F.H."/>
            <person name="Franceschini L.M."/>
            <person name="Leite T.F."/>
            <person name="Margarido G.R.A."/>
            <person name="Almeida C.A."/>
            <person name="Ferrarezi J.A."/>
            <person name="Labate C.A."/>
        </authorList>
    </citation>
    <scope>NUCLEOTIDE SEQUENCE</scope>
    <source>
        <strain evidence="2">MF-1</strain>
    </source>
</reference>
<keyword evidence="3" id="KW-1185">Reference proteome</keyword>
<feature type="compositionally biased region" description="Low complexity" evidence="1">
    <location>
        <begin position="1"/>
        <end position="18"/>
    </location>
</feature>
<accession>A0A9Q3E0Y3</accession>
<evidence type="ECO:0000313" key="3">
    <source>
        <dbReference type="Proteomes" id="UP000765509"/>
    </source>
</evidence>
<proteinExistence type="predicted"/>